<keyword evidence="6" id="KW-0489">Methyltransferase</keyword>
<comment type="subcellular location">
    <subcellularLocation>
        <location evidence="1">Cytoplasm</location>
    </subcellularLocation>
</comment>
<dbReference type="NCBIfam" id="TIGR00046">
    <property type="entry name" value="RsmE family RNA methyltransferase"/>
    <property type="match status" value="1"/>
</dbReference>
<keyword evidence="8" id="KW-0949">S-adenosyl-L-methionine</keyword>
<evidence type="ECO:0000256" key="3">
    <source>
        <dbReference type="ARBA" id="ARBA00012328"/>
    </source>
</evidence>
<evidence type="ECO:0000256" key="7">
    <source>
        <dbReference type="ARBA" id="ARBA00022679"/>
    </source>
</evidence>
<proteinExistence type="inferred from homology"/>
<dbReference type="Gene3D" id="3.40.1280.10">
    <property type="match status" value="1"/>
</dbReference>
<dbReference type="GO" id="GO:0070042">
    <property type="term" value="F:rRNA (uridine-N3-)-methyltransferase activity"/>
    <property type="evidence" value="ECO:0007669"/>
    <property type="project" value="TreeGrafter"/>
</dbReference>
<dbReference type="InterPro" id="IPR006700">
    <property type="entry name" value="RsmE"/>
</dbReference>
<comment type="function">
    <text evidence="9">Specifically methylates the N3 position of the uracil ring of uridine 1498 (m3U1498) in 16S rRNA. Acts on the fully assembled 30S ribosomal subunit.</text>
</comment>
<dbReference type="AlphaFoldDB" id="A0A6J7CBS5"/>
<dbReference type="CDD" id="cd18084">
    <property type="entry name" value="RsmE-like"/>
    <property type="match status" value="1"/>
</dbReference>
<evidence type="ECO:0000259" key="11">
    <source>
        <dbReference type="Pfam" id="PF04452"/>
    </source>
</evidence>
<evidence type="ECO:0000256" key="8">
    <source>
        <dbReference type="ARBA" id="ARBA00022691"/>
    </source>
</evidence>
<keyword evidence="4" id="KW-0963">Cytoplasm</keyword>
<sequence>MPVGAVIHEPVVPAVTIAAAIPKGDRVEWMVQKLTEVGVGEIVLLHCARSAVRWEGERGQKQLAKLRKIAREAAMQSRRVWLPTVSGPVEYAEMAAREGAVIAEPDGPPFTGATVVIVGPEGGFTPDELALAQATVSLSAQVLRVETAAVVAAVLA</sequence>
<evidence type="ECO:0000256" key="10">
    <source>
        <dbReference type="ARBA" id="ARBA00047944"/>
    </source>
</evidence>
<evidence type="ECO:0000256" key="1">
    <source>
        <dbReference type="ARBA" id="ARBA00004496"/>
    </source>
</evidence>
<keyword evidence="7" id="KW-0808">Transferase</keyword>
<dbReference type="PANTHER" id="PTHR30027">
    <property type="entry name" value="RIBOSOMAL RNA SMALL SUBUNIT METHYLTRANSFERASE E"/>
    <property type="match status" value="1"/>
</dbReference>
<evidence type="ECO:0000256" key="9">
    <source>
        <dbReference type="ARBA" id="ARBA00025699"/>
    </source>
</evidence>
<comment type="catalytic activity">
    <reaction evidence="10">
        <text>uridine(1498) in 16S rRNA + S-adenosyl-L-methionine = N(3)-methyluridine(1498) in 16S rRNA + S-adenosyl-L-homocysteine + H(+)</text>
        <dbReference type="Rhea" id="RHEA:42920"/>
        <dbReference type="Rhea" id="RHEA-COMP:10283"/>
        <dbReference type="Rhea" id="RHEA-COMP:10284"/>
        <dbReference type="ChEBI" id="CHEBI:15378"/>
        <dbReference type="ChEBI" id="CHEBI:57856"/>
        <dbReference type="ChEBI" id="CHEBI:59789"/>
        <dbReference type="ChEBI" id="CHEBI:65315"/>
        <dbReference type="ChEBI" id="CHEBI:74502"/>
        <dbReference type="EC" id="2.1.1.193"/>
    </reaction>
</comment>
<reference evidence="12" key="1">
    <citation type="submission" date="2020-05" db="EMBL/GenBank/DDBJ databases">
        <authorList>
            <person name="Chiriac C."/>
            <person name="Salcher M."/>
            <person name="Ghai R."/>
            <person name="Kavagutti S V."/>
        </authorList>
    </citation>
    <scope>NUCLEOTIDE SEQUENCE</scope>
</reference>
<feature type="domain" description="Ribosomal RNA small subunit methyltransferase E methyltransferase" evidence="11">
    <location>
        <begin position="14"/>
        <end position="153"/>
    </location>
</feature>
<evidence type="ECO:0000256" key="6">
    <source>
        <dbReference type="ARBA" id="ARBA00022603"/>
    </source>
</evidence>
<dbReference type="EC" id="2.1.1.193" evidence="3"/>
<keyword evidence="5" id="KW-0698">rRNA processing</keyword>
<protein>
    <recommendedName>
        <fullName evidence="3">16S rRNA (uracil(1498)-N(3))-methyltransferase</fullName>
        <ecNumber evidence="3">2.1.1.193</ecNumber>
    </recommendedName>
</protein>
<name>A0A6J7CBS5_9ZZZZ</name>
<comment type="similarity">
    <text evidence="2">Belongs to the RNA methyltransferase RsmE family.</text>
</comment>
<evidence type="ECO:0000256" key="5">
    <source>
        <dbReference type="ARBA" id="ARBA00022552"/>
    </source>
</evidence>
<dbReference type="GO" id="GO:0070475">
    <property type="term" value="P:rRNA base methylation"/>
    <property type="evidence" value="ECO:0007669"/>
    <property type="project" value="TreeGrafter"/>
</dbReference>
<dbReference type="InterPro" id="IPR029028">
    <property type="entry name" value="Alpha/beta_knot_MTases"/>
</dbReference>
<gene>
    <name evidence="12" type="ORF">UFOPK3267_03204</name>
</gene>
<dbReference type="EMBL" id="CAFBIY010000306">
    <property type="protein sequence ID" value="CAB4853669.1"/>
    <property type="molecule type" value="Genomic_DNA"/>
</dbReference>
<accession>A0A6J7CBS5</accession>
<evidence type="ECO:0000256" key="2">
    <source>
        <dbReference type="ARBA" id="ARBA00005528"/>
    </source>
</evidence>
<dbReference type="PANTHER" id="PTHR30027:SF3">
    <property type="entry name" value="16S RRNA (URACIL(1498)-N(3))-METHYLTRANSFERASE"/>
    <property type="match status" value="1"/>
</dbReference>
<dbReference type="SUPFAM" id="SSF75217">
    <property type="entry name" value="alpha/beta knot"/>
    <property type="match status" value="1"/>
</dbReference>
<dbReference type="Pfam" id="PF04452">
    <property type="entry name" value="Methyltrans_RNA"/>
    <property type="match status" value="1"/>
</dbReference>
<organism evidence="12">
    <name type="scientific">freshwater metagenome</name>
    <dbReference type="NCBI Taxonomy" id="449393"/>
    <lineage>
        <taxon>unclassified sequences</taxon>
        <taxon>metagenomes</taxon>
        <taxon>ecological metagenomes</taxon>
    </lineage>
</organism>
<evidence type="ECO:0000256" key="4">
    <source>
        <dbReference type="ARBA" id="ARBA00022490"/>
    </source>
</evidence>
<dbReference type="InterPro" id="IPR046886">
    <property type="entry name" value="RsmE_MTase_dom"/>
</dbReference>
<evidence type="ECO:0000313" key="12">
    <source>
        <dbReference type="EMBL" id="CAB4853669.1"/>
    </source>
</evidence>
<dbReference type="GO" id="GO:0005737">
    <property type="term" value="C:cytoplasm"/>
    <property type="evidence" value="ECO:0007669"/>
    <property type="project" value="UniProtKB-SubCell"/>
</dbReference>
<dbReference type="InterPro" id="IPR029026">
    <property type="entry name" value="tRNA_m1G_MTases_N"/>
</dbReference>